<accession>A0A8I2YIT5</accession>
<dbReference type="AlphaFoldDB" id="A0A8I2YIT5"/>
<evidence type="ECO:0000313" key="2">
    <source>
        <dbReference type="Proteomes" id="UP000683000"/>
    </source>
</evidence>
<comment type="caution">
    <text evidence="1">The sequence shown here is derived from an EMBL/GenBank/DDBJ whole genome shotgun (WGS) entry which is preliminary data.</text>
</comment>
<name>A0A8I2YIT5_9AGAM</name>
<evidence type="ECO:0000313" key="1">
    <source>
        <dbReference type="EMBL" id="KAG6373134.1"/>
    </source>
</evidence>
<dbReference type="EMBL" id="JAGFBS010000023">
    <property type="protein sequence ID" value="KAG6373134.1"/>
    <property type="molecule type" value="Genomic_DNA"/>
</dbReference>
<keyword evidence="2" id="KW-1185">Reference proteome</keyword>
<dbReference type="Proteomes" id="UP000683000">
    <property type="component" value="Unassembled WGS sequence"/>
</dbReference>
<sequence>MTNLTVENSTDSLKHLTSSLLFPLTHGVTPEDLRCLHELWGKLRLNLLVDRMSLPSHPKWDNLLALHKDDPDEAGLTRQDHFND</sequence>
<organism evidence="1 2">
    <name type="scientific">Boletus reticuloceps</name>
    <dbReference type="NCBI Taxonomy" id="495285"/>
    <lineage>
        <taxon>Eukaryota</taxon>
        <taxon>Fungi</taxon>
        <taxon>Dikarya</taxon>
        <taxon>Basidiomycota</taxon>
        <taxon>Agaricomycotina</taxon>
        <taxon>Agaricomycetes</taxon>
        <taxon>Agaricomycetidae</taxon>
        <taxon>Boletales</taxon>
        <taxon>Boletineae</taxon>
        <taxon>Boletaceae</taxon>
        <taxon>Boletoideae</taxon>
        <taxon>Boletus</taxon>
    </lineage>
</organism>
<dbReference type="OrthoDB" id="4743193at2759"/>
<proteinExistence type="predicted"/>
<protein>
    <submittedName>
        <fullName evidence="1">Uncharacterized protein</fullName>
    </submittedName>
</protein>
<reference evidence="1" key="1">
    <citation type="submission" date="2021-03" db="EMBL/GenBank/DDBJ databases">
        <title>Evolutionary innovations through gain and loss of genes in the ectomycorrhizal Boletales.</title>
        <authorList>
            <person name="Wu G."/>
            <person name="Miyauchi S."/>
            <person name="Morin E."/>
            <person name="Yang Z.-L."/>
            <person name="Xu J."/>
            <person name="Martin F.M."/>
        </authorList>
    </citation>
    <scope>NUCLEOTIDE SEQUENCE</scope>
    <source>
        <strain evidence="1">BR01</strain>
    </source>
</reference>
<gene>
    <name evidence="1" type="ORF">JVT61DRAFT_6741</name>
</gene>